<accession>A0ABC8K421</accession>
<name>A0ABC8K421_ERUVS</name>
<feature type="region of interest" description="Disordered" evidence="1">
    <location>
        <begin position="22"/>
        <end position="41"/>
    </location>
</feature>
<dbReference type="Proteomes" id="UP001642260">
    <property type="component" value="Unassembled WGS sequence"/>
</dbReference>
<proteinExistence type="predicted"/>
<comment type="caution">
    <text evidence="2">The sequence shown here is derived from an EMBL/GenBank/DDBJ whole genome shotgun (WGS) entry which is preliminary data.</text>
</comment>
<evidence type="ECO:0000256" key="1">
    <source>
        <dbReference type="SAM" id="MobiDB-lite"/>
    </source>
</evidence>
<protein>
    <submittedName>
        <fullName evidence="2">Uncharacterized protein</fullName>
    </submittedName>
</protein>
<reference evidence="2 3" key="1">
    <citation type="submission" date="2022-03" db="EMBL/GenBank/DDBJ databases">
        <authorList>
            <person name="Macdonald S."/>
            <person name="Ahmed S."/>
            <person name="Newling K."/>
        </authorList>
    </citation>
    <scope>NUCLEOTIDE SEQUENCE [LARGE SCALE GENOMIC DNA]</scope>
</reference>
<evidence type="ECO:0000313" key="3">
    <source>
        <dbReference type="Proteomes" id="UP001642260"/>
    </source>
</evidence>
<sequence>MIRSTRFHESFYSTHRNHHRVVSSHPLLRRDEQPSKSTSCKAVSRDMNRAFMSLSVGRCGFYGLGVLNRAWPSRPERASQPPAIACCVLRVQKLELGSREMKRA</sequence>
<evidence type="ECO:0000313" key="2">
    <source>
        <dbReference type="EMBL" id="CAH8343265.1"/>
    </source>
</evidence>
<dbReference type="AlphaFoldDB" id="A0ABC8K421"/>
<gene>
    <name evidence="2" type="ORF">ERUC_LOCUS16059</name>
</gene>
<organism evidence="2 3">
    <name type="scientific">Eruca vesicaria subsp. sativa</name>
    <name type="common">Garden rocket</name>
    <name type="synonym">Eruca sativa</name>
    <dbReference type="NCBI Taxonomy" id="29727"/>
    <lineage>
        <taxon>Eukaryota</taxon>
        <taxon>Viridiplantae</taxon>
        <taxon>Streptophyta</taxon>
        <taxon>Embryophyta</taxon>
        <taxon>Tracheophyta</taxon>
        <taxon>Spermatophyta</taxon>
        <taxon>Magnoliopsida</taxon>
        <taxon>eudicotyledons</taxon>
        <taxon>Gunneridae</taxon>
        <taxon>Pentapetalae</taxon>
        <taxon>rosids</taxon>
        <taxon>malvids</taxon>
        <taxon>Brassicales</taxon>
        <taxon>Brassicaceae</taxon>
        <taxon>Brassiceae</taxon>
        <taxon>Eruca</taxon>
    </lineage>
</organism>
<dbReference type="EMBL" id="CAKOAT010150821">
    <property type="protein sequence ID" value="CAH8343265.1"/>
    <property type="molecule type" value="Genomic_DNA"/>
</dbReference>
<keyword evidence="3" id="KW-1185">Reference proteome</keyword>